<keyword evidence="7" id="KW-1185">Reference proteome</keyword>
<evidence type="ECO:0000256" key="1">
    <source>
        <dbReference type="ARBA" id="ARBA00005417"/>
    </source>
</evidence>
<evidence type="ECO:0000259" key="5">
    <source>
        <dbReference type="PROSITE" id="PS50893"/>
    </source>
</evidence>
<comment type="similarity">
    <text evidence="1">Belongs to the ABC transporter superfamily.</text>
</comment>
<dbReference type="PANTHER" id="PTHR42788:SF19">
    <property type="entry name" value="ALIPHATIC SULFONATES IMPORT ATP-BINDING PROTEIN SSUB 2"/>
    <property type="match status" value="1"/>
</dbReference>
<dbReference type="Gene3D" id="3.40.50.300">
    <property type="entry name" value="P-loop containing nucleotide triphosphate hydrolases"/>
    <property type="match status" value="1"/>
</dbReference>
<dbReference type="Pfam" id="PF00005">
    <property type="entry name" value="ABC_tran"/>
    <property type="match status" value="1"/>
</dbReference>
<dbReference type="PROSITE" id="PS00211">
    <property type="entry name" value="ABC_TRANSPORTER_1"/>
    <property type="match status" value="1"/>
</dbReference>
<dbReference type="InterPro" id="IPR027417">
    <property type="entry name" value="P-loop_NTPase"/>
</dbReference>
<keyword evidence="4 6" id="KW-0067">ATP-binding</keyword>
<accession>A0A1Y5TQW1</accession>
<evidence type="ECO:0000313" key="6">
    <source>
        <dbReference type="EMBL" id="SLN69785.1"/>
    </source>
</evidence>
<organism evidence="6 7">
    <name type="scientific">Falsiruegeria litorea R37</name>
    <dbReference type="NCBI Taxonomy" id="1200284"/>
    <lineage>
        <taxon>Bacteria</taxon>
        <taxon>Pseudomonadati</taxon>
        <taxon>Pseudomonadota</taxon>
        <taxon>Alphaproteobacteria</taxon>
        <taxon>Rhodobacterales</taxon>
        <taxon>Roseobacteraceae</taxon>
        <taxon>Falsiruegeria</taxon>
    </lineage>
</organism>
<keyword evidence="2" id="KW-0813">Transport</keyword>
<dbReference type="GO" id="GO:0016887">
    <property type="term" value="F:ATP hydrolysis activity"/>
    <property type="evidence" value="ECO:0007669"/>
    <property type="project" value="InterPro"/>
</dbReference>
<gene>
    <name evidence="6" type="primary">ssuB_2</name>
    <name evidence="6" type="ORF">TRL7639_04082</name>
</gene>
<dbReference type="OrthoDB" id="9802264at2"/>
<protein>
    <submittedName>
        <fullName evidence="6">Aliphatic sulfonates import ATP-binding protein SsuB</fullName>
        <ecNumber evidence="6">3.6.3.-</ecNumber>
    </submittedName>
</protein>
<keyword evidence="3" id="KW-0547">Nucleotide-binding</keyword>
<dbReference type="PROSITE" id="PS50893">
    <property type="entry name" value="ABC_TRANSPORTER_2"/>
    <property type="match status" value="1"/>
</dbReference>
<dbReference type="InterPro" id="IPR003593">
    <property type="entry name" value="AAA+_ATPase"/>
</dbReference>
<dbReference type="InterPro" id="IPR017871">
    <property type="entry name" value="ABC_transporter-like_CS"/>
</dbReference>
<dbReference type="InterPro" id="IPR003439">
    <property type="entry name" value="ABC_transporter-like_ATP-bd"/>
</dbReference>
<evidence type="ECO:0000313" key="7">
    <source>
        <dbReference type="Proteomes" id="UP000193077"/>
    </source>
</evidence>
<dbReference type="SUPFAM" id="SSF52540">
    <property type="entry name" value="P-loop containing nucleoside triphosphate hydrolases"/>
    <property type="match status" value="1"/>
</dbReference>
<feature type="domain" description="ABC transporter" evidence="5">
    <location>
        <begin position="1"/>
        <end position="228"/>
    </location>
</feature>
<sequence length="241" mass="25606">MNAPEVTFQGQANIGTAQLFAPLSLSLVAGKWTCLLGGSGVGKSTVLRLIAGLQTGAVFDGSITASDSGEVVPRVAYMAQDDLLLPWATVTQNITLGARLRGEKPDQARLQRLLGRVRLTEHADKKPTELSGGQRQRVALARTLMEDKPVILLDEPFSALDAQTRADMQDLAVELLAGRTVLLVTHDPGEAARLGHSIVVMEQSGLTHCPPPQAGVPRKVDDLETLAAQAALLRLLRGEAA</sequence>
<keyword evidence="6" id="KW-0378">Hydrolase</keyword>
<name>A0A1Y5TQW1_9RHOB</name>
<dbReference type="InterPro" id="IPR050166">
    <property type="entry name" value="ABC_transporter_ATP-bind"/>
</dbReference>
<dbReference type="PANTHER" id="PTHR42788">
    <property type="entry name" value="TAURINE IMPORT ATP-BINDING PROTEIN-RELATED"/>
    <property type="match status" value="1"/>
</dbReference>
<evidence type="ECO:0000256" key="4">
    <source>
        <dbReference type="ARBA" id="ARBA00022840"/>
    </source>
</evidence>
<evidence type="ECO:0000256" key="3">
    <source>
        <dbReference type="ARBA" id="ARBA00022741"/>
    </source>
</evidence>
<dbReference type="EMBL" id="FWFO01000005">
    <property type="protein sequence ID" value="SLN69785.1"/>
    <property type="molecule type" value="Genomic_DNA"/>
</dbReference>
<dbReference type="GO" id="GO:0005524">
    <property type="term" value="F:ATP binding"/>
    <property type="evidence" value="ECO:0007669"/>
    <property type="project" value="UniProtKB-KW"/>
</dbReference>
<dbReference type="AlphaFoldDB" id="A0A1Y5TQW1"/>
<dbReference type="EC" id="3.6.3.-" evidence="6"/>
<evidence type="ECO:0000256" key="2">
    <source>
        <dbReference type="ARBA" id="ARBA00022448"/>
    </source>
</evidence>
<dbReference type="SMART" id="SM00382">
    <property type="entry name" value="AAA"/>
    <property type="match status" value="1"/>
</dbReference>
<dbReference type="Proteomes" id="UP000193077">
    <property type="component" value="Unassembled WGS sequence"/>
</dbReference>
<reference evidence="6 7" key="1">
    <citation type="submission" date="2017-03" db="EMBL/GenBank/DDBJ databases">
        <authorList>
            <person name="Afonso C.L."/>
            <person name="Miller P.J."/>
            <person name="Scott M.A."/>
            <person name="Spackman E."/>
            <person name="Goraichik I."/>
            <person name="Dimitrov K.M."/>
            <person name="Suarez D.L."/>
            <person name="Swayne D.E."/>
        </authorList>
    </citation>
    <scope>NUCLEOTIDE SEQUENCE [LARGE SCALE GENOMIC DNA]</scope>
    <source>
        <strain evidence="6 7">CECT 7639</strain>
    </source>
</reference>
<proteinExistence type="inferred from homology"/>
<dbReference type="RefSeq" id="WP_085797726.1">
    <property type="nucleotide sequence ID" value="NZ_FWFO01000005.1"/>
</dbReference>